<organism evidence="1">
    <name type="scientific">marine sediment metagenome</name>
    <dbReference type="NCBI Taxonomy" id="412755"/>
    <lineage>
        <taxon>unclassified sequences</taxon>
        <taxon>metagenomes</taxon>
        <taxon>ecological metagenomes</taxon>
    </lineage>
</organism>
<reference evidence="1" key="1">
    <citation type="journal article" date="2015" name="Nature">
        <title>Complex archaea that bridge the gap between prokaryotes and eukaryotes.</title>
        <authorList>
            <person name="Spang A."/>
            <person name="Saw J.H."/>
            <person name="Jorgensen S.L."/>
            <person name="Zaremba-Niedzwiedzka K."/>
            <person name="Martijn J."/>
            <person name="Lind A.E."/>
            <person name="van Eijk R."/>
            <person name="Schleper C."/>
            <person name="Guy L."/>
            <person name="Ettema T.J."/>
        </authorList>
    </citation>
    <scope>NUCLEOTIDE SEQUENCE</scope>
</reference>
<protein>
    <submittedName>
        <fullName evidence="1">Uncharacterized protein</fullName>
    </submittedName>
</protein>
<dbReference type="AlphaFoldDB" id="A0A0F9CEE4"/>
<dbReference type="EMBL" id="LAZR01044678">
    <property type="protein sequence ID" value="KKL04071.1"/>
    <property type="molecule type" value="Genomic_DNA"/>
</dbReference>
<comment type="caution">
    <text evidence="1">The sequence shown here is derived from an EMBL/GenBank/DDBJ whole genome shotgun (WGS) entry which is preliminary data.</text>
</comment>
<name>A0A0F9CEE4_9ZZZZ</name>
<evidence type="ECO:0000313" key="1">
    <source>
        <dbReference type="EMBL" id="KKL04071.1"/>
    </source>
</evidence>
<accession>A0A0F9CEE4</accession>
<proteinExistence type="predicted"/>
<gene>
    <name evidence="1" type="ORF">LCGC14_2619750</name>
</gene>
<sequence length="78" mass="9248">MKYLSEFSGLNFTGVVRRWRQNFMKRMALSSDYNTSVEIEKVAGNYTSEISVLTFELSKTMRLIEELADRIDEMERKR</sequence>